<proteinExistence type="predicted"/>
<organism evidence="4">
    <name type="scientific">Arion vulgaris</name>
    <dbReference type="NCBI Taxonomy" id="1028688"/>
    <lineage>
        <taxon>Eukaryota</taxon>
        <taxon>Metazoa</taxon>
        <taxon>Spiralia</taxon>
        <taxon>Lophotrochozoa</taxon>
        <taxon>Mollusca</taxon>
        <taxon>Gastropoda</taxon>
        <taxon>Heterobranchia</taxon>
        <taxon>Euthyneura</taxon>
        <taxon>Panpulmonata</taxon>
        <taxon>Eupulmonata</taxon>
        <taxon>Stylommatophora</taxon>
        <taxon>Helicina</taxon>
        <taxon>Arionoidea</taxon>
        <taxon>Arionidae</taxon>
        <taxon>Arion</taxon>
    </lineage>
</organism>
<protein>
    <recommendedName>
        <fullName evidence="3">SH2 domain-containing protein</fullName>
    </recommendedName>
</protein>
<evidence type="ECO:0000256" key="1">
    <source>
        <dbReference type="PROSITE-ProRule" id="PRU00191"/>
    </source>
</evidence>
<evidence type="ECO:0000259" key="3">
    <source>
        <dbReference type="PROSITE" id="PS50001"/>
    </source>
</evidence>
<keyword evidence="1" id="KW-0727">SH2 domain</keyword>
<sequence>MAYVHTIFKYPDEILSLPMFHAEIHSREKAEWYVNENSQGCGSYIVRPNTQNDPSYVSITIRQGSTVNHVRVYIERSRGAYKYYILEKNKFSSFRKLLTNYQRHRIHCLQEIDNLRLRIPLTTTSGSKQEWGSLNNIGEDYLAFTGSSSSDDTQTGSINTAARDRPRSHSAPHVVA</sequence>
<evidence type="ECO:0000313" key="4">
    <source>
        <dbReference type="EMBL" id="CEK69026.1"/>
    </source>
</evidence>
<dbReference type="PROSITE" id="PS50001">
    <property type="entry name" value="SH2"/>
    <property type="match status" value="1"/>
</dbReference>
<name>A0A0B6ZME4_9EUPU</name>
<dbReference type="SUPFAM" id="SSF55550">
    <property type="entry name" value="SH2 domain"/>
    <property type="match status" value="1"/>
</dbReference>
<feature type="domain" description="SH2" evidence="3">
    <location>
        <begin position="19"/>
        <end position="121"/>
    </location>
</feature>
<feature type="non-terminal residue" evidence="4">
    <location>
        <position position="176"/>
    </location>
</feature>
<feature type="compositionally biased region" description="Low complexity" evidence="2">
    <location>
        <begin position="145"/>
        <end position="157"/>
    </location>
</feature>
<dbReference type="EMBL" id="HACG01022161">
    <property type="protein sequence ID" value="CEK69026.1"/>
    <property type="molecule type" value="Transcribed_RNA"/>
</dbReference>
<dbReference type="InterPro" id="IPR036860">
    <property type="entry name" value="SH2_dom_sf"/>
</dbReference>
<dbReference type="Pfam" id="PF00017">
    <property type="entry name" value="SH2"/>
    <property type="match status" value="1"/>
</dbReference>
<dbReference type="AlphaFoldDB" id="A0A0B6ZME4"/>
<feature type="region of interest" description="Disordered" evidence="2">
    <location>
        <begin position="145"/>
        <end position="176"/>
    </location>
</feature>
<reference evidence="4" key="1">
    <citation type="submission" date="2014-12" db="EMBL/GenBank/DDBJ databases">
        <title>Insight into the proteome of Arion vulgaris.</title>
        <authorList>
            <person name="Aradska J."/>
            <person name="Bulat T."/>
            <person name="Smidak R."/>
            <person name="Sarate P."/>
            <person name="Gangsoo J."/>
            <person name="Sialana F."/>
            <person name="Bilban M."/>
            <person name="Lubec G."/>
        </authorList>
    </citation>
    <scope>NUCLEOTIDE SEQUENCE</scope>
    <source>
        <tissue evidence="4">Skin</tissue>
    </source>
</reference>
<accession>A0A0B6ZME4</accession>
<dbReference type="InterPro" id="IPR000980">
    <property type="entry name" value="SH2"/>
</dbReference>
<evidence type="ECO:0000256" key="2">
    <source>
        <dbReference type="SAM" id="MobiDB-lite"/>
    </source>
</evidence>
<dbReference type="Gene3D" id="3.30.505.10">
    <property type="entry name" value="SH2 domain"/>
    <property type="match status" value="1"/>
</dbReference>
<gene>
    <name evidence="4" type="primary">ORF68638</name>
</gene>